<keyword evidence="1" id="KW-1133">Transmembrane helix</keyword>
<gene>
    <name evidence="2" type="ORF">ABVT11_05255</name>
</gene>
<evidence type="ECO:0000313" key="2">
    <source>
        <dbReference type="EMBL" id="MET1489222.1"/>
    </source>
</evidence>
<keyword evidence="1" id="KW-0472">Membrane</keyword>
<dbReference type="EMBL" id="JBEWLZ010000002">
    <property type="protein sequence ID" value="MET1489222.1"/>
    <property type="molecule type" value="Genomic_DNA"/>
</dbReference>
<comment type="caution">
    <text evidence="2">The sequence shown here is derived from an EMBL/GenBank/DDBJ whole genome shotgun (WGS) entry which is preliminary data.</text>
</comment>
<keyword evidence="3" id="KW-1185">Reference proteome</keyword>
<feature type="transmembrane region" description="Helical" evidence="1">
    <location>
        <begin position="6"/>
        <end position="24"/>
    </location>
</feature>
<evidence type="ECO:0000256" key="1">
    <source>
        <dbReference type="SAM" id="Phobius"/>
    </source>
</evidence>
<dbReference type="Proteomes" id="UP001548590">
    <property type="component" value="Unassembled WGS sequence"/>
</dbReference>
<name>A0ABV2CN43_9RHOO</name>
<protein>
    <submittedName>
        <fullName evidence="2">Uncharacterized protein</fullName>
    </submittedName>
</protein>
<dbReference type="RefSeq" id="WP_345924415.1">
    <property type="nucleotide sequence ID" value="NZ_JBDIVF010000001.1"/>
</dbReference>
<reference evidence="2 3" key="1">
    <citation type="submission" date="2024-07" db="EMBL/GenBank/DDBJ databases">
        <title>Uliginosibacterium paludis KCTC:42655.</title>
        <authorList>
            <person name="Kim M.K."/>
        </authorList>
    </citation>
    <scope>NUCLEOTIDE SEQUENCE [LARGE SCALE GENOMIC DNA]</scope>
    <source>
        <strain evidence="2 3">KCTC 42655</strain>
    </source>
</reference>
<sequence length="87" mass="9230">MNLYALLEPVILALLLAFGLWMGMRKATPKLSRWLGEAARKAGVPHAIANPIFGPPPARSGACGDCCGCEKPAAKPLVHPVNLVRKS</sequence>
<accession>A0ABV2CN43</accession>
<proteinExistence type="predicted"/>
<keyword evidence="1" id="KW-0812">Transmembrane</keyword>
<organism evidence="2 3">
    <name type="scientific">Uliginosibacterium paludis</name>
    <dbReference type="NCBI Taxonomy" id="1615952"/>
    <lineage>
        <taxon>Bacteria</taxon>
        <taxon>Pseudomonadati</taxon>
        <taxon>Pseudomonadota</taxon>
        <taxon>Betaproteobacteria</taxon>
        <taxon>Rhodocyclales</taxon>
        <taxon>Zoogloeaceae</taxon>
        <taxon>Uliginosibacterium</taxon>
    </lineage>
</organism>
<evidence type="ECO:0000313" key="3">
    <source>
        <dbReference type="Proteomes" id="UP001548590"/>
    </source>
</evidence>